<evidence type="ECO:0000259" key="5">
    <source>
        <dbReference type="PROSITE" id="PS50931"/>
    </source>
</evidence>
<name>A0A0S2JYP3_9GAMM</name>
<keyword evidence="7" id="KW-1185">Reference proteome</keyword>
<evidence type="ECO:0000256" key="2">
    <source>
        <dbReference type="ARBA" id="ARBA00023015"/>
    </source>
</evidence>
<gene>
    <name evidence="6" type="ORF">PP2015_675</name>
</gene>
<dbReference type="PATRIC" id="fig|161398.10.peg.689"/>
<feature type="domain" description="HTH lysR-type" evidence="5">
    <location>
        <begin position="11"/>
        <end position="68"/>
    </location>
</feature>
<evidence type="ECO:0000256" key="3">
    <source>
        <dbReference type="ARBA" id="ARBA00023125"/>
    </source>
</evidence>
<dbReference type="Pfam" id="PF03466">
    <property type="entry name" value="LysR_substrate"/>
    <property type="match status" value="1"/>
</dbReference>
<keyword evidence="2" id="KW-0805">Transcription regulation</keyword>
<dbReference type="InterPro" id="IPR005119">
    <property type="entry name" value="LysR_subst-bd"/>
</dbReference>
<dbReference type="InterPro" id="IPR036390">
    <property type="entry name" value="WH_DNA-bd_sf"/>
</dbReference>
<organism evidence="6 7">
    <name type="scientific">Pseudoalteromonas phenolica</name>
    <dbReference type="NCBI Taxonomy" id="161398"/>
    <lineage>
        <taxon>Bacteria</taxon>
        <taxon>Pseudomonadati</taxon>
        <taxon>Pseudomonadota</taxon>
        <taxon>Gammaproteobacteria</taxon>
        <taxon>Alteromonadales</taxon>
        <taxon>Pseudoalteromonadaceae</taxon>
        <taxon>Pseudoalteromonas</taxon>
    </lineage>
</organism>
<dbReference type="InterPro" id="IPR036388">
    <property type="entry name" value="WH-like_DNA-bd_sf"/>
</dbReference>
<dbReference type="GO" id="GO:0003677">
    <property type="term" value="F:DNA binding"/>
    <property type="evidence" value="ECO:0007669"/>
    <property type="project" value="UniProtKB-KW"/>
</dbReference>
<dbReference type="KEGG" id="pphe:PP2015_675"/>
<proteinExistence type="inferred from homology"/>
<dbReference type="Gene3D" id="3.40.190.10">
    <property type="entry name" value="Periplasmic binding protein-like II"/>
    <property type="match status" value="2"/>
</dbReference>
<evidence type="ECO:0000313" key="7">
    <source>
        <dbReference type="Proteomes" id="UP000061457"/>
    </source>
</evidence>
<dbReference type="GO" id="GO:0003700">
    <property type="term" value="F:DNA-binding transcription factor activity"/>
    <property type="evidence" value="ECO:0007669"/>
    <property type="project" value="InterPro"/>
</dbReference>
<dbReference type="AlphaFoldDB" id="A0A0S2JYP3"/>
<comment type="similarity">
    <text evidence="1">Belongs to the LysR transcriptional regulatory family.</text>
</comment>
<dbReference type="InterPro" id="IPR050389">
    <property type="entry name" value="LysR-type_TF"/>
</dbReference>
<dbReference type="EMBL" id="CP013187">
    <property type="protein sequence ID" value="ALO41195.1"/>
    <property type="molecule type" value="Genomic_DNA"/>
</dbReference>
<dbReference type="STRING" id="161398.PP2015_675"/>
<reference evidence="6 7" key="1">
    <citation type="submission" date="2015-11" db="EMBL/GenBank/DDBJ databases">
        <authorList>
            <person name="Zhang Y."/>
            <person name="Guo Z."/>
        </authorList>
    </citation>
    <scope>NUCLEOTIDE SEQUENCE [LARGE SCALE GENOMIC DNA]</scope>
    <source>
        <strain evidence="6 7">KCTC 12086</strain>
    </source>
</reference>
<dbReference type="PROSITE" id="PS50931">
    <property type="entry name" value="HTH_LYSR"/>
    <property type="match status" value="1"/>
</dbReference>
<sequence length="309" mass="34244">MGKEELQWRHIDLNLLVAFSYLYRHRSVSIAAEHACVSQSAMSHSLARLRQLLGDVLFERKGHQMCPTERAHQIAPKISVLLDTVSGQILQSEPFSPSHYQGVCRIGLTDYAELIFAPAIYDAIRAQAPHAQISLINVNRSNYEQISEQEKLDIIIGSIPLLADGFSSQHLYTEQHVCLADLSALDSSIFSADGQLSLQSFAKLEHALVSPDGKLATQIDKTLVEHGLSRQVTVASRNFLTIQTLLKGRALVAIVPKKMAVLATEQAGLSMFEPPIAVADFDIAMNWPEVKTQDDKNHWLRSVLSKVLT</sequence>
<dbReference type="PANTHER" id="PTHR30118:SF15">
    <property type="entry name" value="TRANSCRIPTIONAL REGULATORY PROTEIN"/>
    <property type="match status" value="1"/>
</dbReference>
<keyword evidence="4" id="KW-0804">Transcription</keyword>
<accession>A0A0S2JYP3</accession>
<protein>
    <submittedName>
        <fullName evidence="6">LysR family transcriptional regulator</fullName>
    </submittedName>
</protein>
<evidence type="ECO:0000256" key="4">
    <source>
        <dbReference type="ARBA" id="ARBA00023163"/>
    </source>
</evidence>
<evidence type="ECO:0000256" key="1">
    <source>
        <dbReference type="ARBA" id="ARBA00009437"/>
    </source>
</evidence>
<keyword evidence="3" id="KW-0238">DNA-binding</keyword>
<dbReference type="InterPro" id="IPR000847">
    <property type="entry name" value="LysR_HTH_N"/>
</dbReference>
<dbReference type="SUPFAM" id="SSF46785">
    <property type="entry name" value="Winged helix' DNA-binding domain"/>
    <property type="match status" value="1"/>
</dbReference>
<evidence type="ECO:0000313" key="6">
    <source>
        <dbReference type="EMBL" id="ALO41195.1"/>
    </source>
</evidence>
<dbReference type="Pfam" id="PF00126">
    <property type="entry name" value="HTH_1"/>
    <property type="match status" value="1"/>
</dbReference>
<dbReference type="PANTHER" id="PTHR30118">
    <property type="entry name" value="HTH-TYPE TRANSCRIPTIONAL REGULATOR LEUO-RELATED"/>
    <property type="match status" value="1"/>
</dbReference>
<dbReference type="Gene3D" id="1.10.10.10">
    <property type="entry name" value="Winged helix-like DNA-binding domain superfamily/Winged helix DNA-binding domain"/>
    <property type="match status" value="1"/>
</dbReference>
<dbReference type="OrthoDB" id="9806579at2"/>
<dbReference type="SUPFAM" id="SSF53850">
    <property type="entry name" value="Periplasmic binding protein-like II"/>
    <property type="match status" value="1"/>
</dbReference>
<dbReference type="RefSeq" id="WP_058028955.1">
    <property type="nucleotide sequence ID" value="NZ_CP013187.1"/>
</dbReference>
<dbReference type="Proteomes" id="UP000061457">
    <property type="component" value="Chromosome I"/>
</dbReference>